<dbReference type="SUPFAM" id="SSF63829">
    <property type="entry name" value="Calcium-dependent phosphotriesterase"/>
    <property type="match status" value="1"/>
</dbReference>
<dbReference type="EMBL" id="ASPP01010209">
    <property type="protein sequence ID" value="ETO23103.1"/>
    <property type="molecule type" value="Genomic_DNA"/>
</dbReference>
<keyword evidence="1" id="KW-1133">Transmembrane helix</keyword>
<dbReference type="InterPro" id="IPR036305">
    <property type="entry name" value="RGS_sf"/>
</dbReference>
<comment type="caution">
    <text evidence="2">The sequence shown here is derived from an EMBL/GenBank/DDBJ whole genome shotgun (WGS) entry which is preliminary data.</text>
</comment>
<evidence type="ECO:0000313" key="2">
    <source>
        <dbReference type="EMBL" id="ETO23103.1"/>
    </source>
</evidence>
<feature type="transmembrane region" description="Helical" evidence="1">
    <location>
        <begin position="310"/>
        <end position="330"/>
    </location>
</feature>
<evidence type="ECO:0000313" key="3">
    <source>
        <dbReference type="Proteomes" id="UP000023152"/>
    </source>
</evidence>
<reference evidence="2 3" key="1">
    <citation type="journal article" date="2013" name="Curr. Biol.">
        <title>The Genome of the Foraminiferan Reticulomyxa filosa.</title>
        <authorList>
            <person name="Glockner G."/>
            <person name="Hulsmann N."/>
            <person name="Schleicher M."/>
            <person name="Noegel A.A."/>
            <person name="Eichinger L."/>
            <person name="Gallinger C."/>
            <person name="Pawlowski J."/>
            <person name="Sierra R."/>
            <person name="Euteneuer U."/>
            <person name="Pillet L."/>
            <person name="Moustafa A."/>
            <person name="Platzer M."/>
            <person name="Groth M."/>
            <person name="Szafranski K."/>
            <person name="Schliwa M."/>
        </authorList>
    </citation>
    <scope>NUCLEOTIDE SEQUENCE [LARGE SCALE GENOMIC DNA]</scope>
</reference>
<name>X6NB19_RETFI</name>
<keyword evidence="3" id="KW-1185">Reference proteome</keyword>
<keyword evidence="1" id="KW-0472">Membrane</keyword>
<keyword evidence="1" id="KW-0812">Transmembrane</keyword>
<feature type="transmembrane region" description="Helical" evidence="1">
    <location>
        <begin position="242"/>
        <end position="260"/>
    </location>
</feature>
<accession>X6NB19</accession>
<gene>
    <name evidence="2" type="ORF">RFI_14083</name>
</gene>
<organism evidence="2 3">
    <name type="scientific">Reticulomyxa filosa</name>
    <dbReference type="NCBI Taxonomy" id="46433"/>
    <lineage>
        <taxon>Eukaryota</taxon>
        <taxon>Sar</taxon>
        <taxon>Rhizaria</taxon>
        <taxon>Retaria</taxon>
        <taxon>Foraminifera</taxon>
        <taxon>Monothalamids</taxon>
        <taxon>Reticulomyxidae</taxon>
        <taxon>Reticulomyxa</taxon>
    </lineage>
</organism>
<dbReference type="AlphaFoldDB" id="X6NB19"/>
<evidence type="ECO:0000256" key="1">
    <source>
        <dbReference type="SAM" id="Phobius"/>
    </source>
</evidence>
<protein>
    <submittedName>
        <fullName evidence="2">SMP-30/Gluconolaconase/LRE domain protein</fullName>
    </submittedName>
</protein>
<feature type="transmembrane region" description="Helical" evidence="1">
    <location>
        <begin position="675"/>
        <end position="699"/>
    </location>
</feature>
<proteinExistence type="predicted"/>
<dbReference type="SUPFAM" id="SSF48097">
    <property type="entry name" value="Regulator of G-protein signaling, RGS"/>
    <property type="match status" value="1"/>
</dbReference>
<dbReference type="OrthoDB" id="196547at2759"/>
<dbReference type="Proteomes" id="UP000023152">
    <property type="component" value="Unassembled WGS sequence"/>
</dbReference>
<sequence>MSKDEFTAYLQLYRLVPLTKDIPRSYIIYGENASKKNDEYSNELSSQVSASYGHMDHAMDNFISKLKDKISISKNDPPVASGLHLQPNPVLNGTKRLSSGDTNGFLTVEPCEHNSSFSNSPQIHDRFSLLSSQSVDMRGTAITVSAEDMGDAIRELIEKALSLCNKYVTNNSPYAINVSYEQRKEVLDWLAQIKDSDVGQWTKIDVLKLVSIFDICGIEMFRLLINAFRRWKNTEQIVFLKIYLYFARVFLIFGFFSYLYRVLHKFFLTFFFSKKNDQIYFLVRKSAIVRVSFDNFAKGINKKKSKSRKLVMLIFLLLLVNEVAFAASFGDVIRIEANDLQPETAFWDDEFQTIYLGSWVNGTIYKSTNCDANDICDISPIWHDSTVLSINGFRRFEDKLYICTNVPNSVYAWLNGSTYYGADGGFMVVQIDFDQYSGGTGSNMGWMLCFFVAKKEKIKKAQNIIKKKSKGNGGLSTQSSHFCNDVQIDTNGVAYVTDSFAGCIYQVTPPTKENTNYQIQVIAYNDVWWSKKQFGANGIGLYSDKEYLIIGSSYSGQLWKLNLSHLSTNYQQNFGEQVQMENVMNLLSIDGILTVSSTELFVVGILFVLFSLKETKFATGTSLTQIGDDVYVVNAYLRQPQITENQIEKVIFPQCPNQDNQDSNSDSTDKWVEKYIFVIILGIILVALWGAIVTACVIFRRRANKPYNVFE</sequence>